<accession>A0AAF0Y1D1</accession>
<evidence type="ECO:0000313" key="2">
    <source>
        <dbReference type="EMBL" id="WOO78175.1"/>
    </source>
</evidence>
<dbReference type="GO" id="GO:0008270">
    <property type="term" value="F:zinc ion binding"/>
    <property type="evidence" value="ECO:0007669"/>
    <property type="project" value="InterPro"/>
</dbReference>
<protein>
    <submittedName>
        <fullName evidence="2">Chloroplast envelope quinone oxidoreductase</fullName>
    </submittedName>
</protein>
<dbReference type="Pfam" id="PF13602">
    <property type="entry name" value="ADH_zinc_N_2"/>
    <property type="match status" value="1"/>
</dbReference>
<dbReference type="CDD" id="cd05289">
    <property type="entry name" value="MDR_like_2"/>
    <property type="match status" value="1"/>
</dbReference>
<evidence type="ECO:0000313" key="3">
    <source>
        <dbReference type="Proteomes" id="UP000827549"/>
    </source>
</evidence>
<proteinExistence type="predicted"/>
<gene>
    <name evidence="2" type="primary">CEQORH_1</name>
    <name evidence="2" type="ORF">LOC62_01G001725</name>
</gene>
<dbReference type="EMBL" id="CP086714">
    <property type="protein sequence ID" value="WOO78175.1"/>
    <property type="molecule type" value="Genomic_DNA"/>
</dbReference>
<feature type="domain" description="Enoyl reductase (ER)" evidence="1">
    <location>
        <begin position="13"/>
        <end position="338"/>
    </location>
</feature>
<dbReference type="SMART" id="SM00829">
    <property type="entry name" value="PKS_ER"/>
    <property type="match status" value="1"/>
</dbReference>
<dbReference type="InterPro" id="IPR036291">
    <property type="entry name" value="NAD(P)-bd_dom_sf"/>
</dbReference>
<dbReference type="AlphaFoldDB" id="A0AAF0Y1D1"/>
<reference evidence="2" key="1">
    <citation type="submission" date="2023-10" db="EMBL/GenBank/DDBJ databases">
        <authorList>
            <person name="Noh H."/>
        </authorList>
    </citation>
    <scope>NUCLEOTIDE SEQUENCE</scope>
    <source>
        <strain evidence="2">DUCC4014</strain>
    </source>
</reference>
<evidence type="ECO:0000259" key="1">
    <source>
        <dbReference type="SMART" id="SM00829"/>
    </source>
</evidence>
<dbReference type="InterPro" id="IPR052733">
    <property type="entry name" value="Chloroplast_QOR"/>
</dbReference>
<dbReference type="InterPro" id="IPR011032">
    <property type="entry name" value="GroES-like_sf"/>
</dbReference>
<dbReference type="PANTHER" id="PTHR44013:SF1">
    <property type="entry name" value="ZINC-TYPE ALCOHOL DEHYDROGENASE-LIKE PROTEIN C16A3.02C"/>
    <property type="match status" value="1"/>
</dbReference>
<dbReference type="Pfam" id="PF08240">
    <property type="entry name" value="ADH_N"/>
    <property type="match status" value="1"/>
</dbReference>
<dbReference type="PANTHER" id="PTHR44013">
    <property type="entry name" value="ZINC-TYPE ALCOHOL DEHYDROGENASE-LIKE PROTEIN C16A3.02C"/>
    <property type="match status" value="1"/>
</dbReference>
<dbReference type="GeneID" id="87804980"/>
<dbReference type="PROSITE" id="PS01162">
    <property type="entry name" value="QOR_ZETA_CRYSTAL"/>
    <property type="match status" value="1"/>
</dbReference>
<dbReference type="SUPFAM" id="SSF50129">
    <property type="entry name" value="GroES-like"/>
    <property type="match status" value="1"/>
</dbReference>
<dbReference type="Gene3D" id="3.90.180.10">
    <property type="entry name" value="Medium-chain alcohol dehydrogenases, catalytic domain"/>
    <property type="match status" value="1"/>
</dbReference>
<dbReference type="InterPro" id="IPR002364">
    <property type="entry name" value="Quin_OxRdtase/zeta-crystal_CS"/>
</dbReference>
<keyword evidence="3" id="KW-1185">Reference proteome</keyword>
<dbReference type="Proteomes" id="UP000827549">
    <property type="component" value="Chromosome 1"/>
</dbReference>
<dbReference type="RefSeq" id="XP_062624207.1">
    <property type="nucleotide sequence ID" value="XM_062768223.1"/>
</dbReference>
<dbReference type="SUPFAM" id="SSF51735">
    <property type="entry name" value="NAD(P)-binding Rossmann-fold domains"/>
    <property type="match status" value="1"/>
</dbReference>
<dbReference type="InterPro" id="IPR020843">
    <property type="entry name" value="ER"/>
</dbReference>
<dbReference type="GO" id="GO:0016491">
    <property type="term" value="F:oxidoreductase activity"/>
    <property type="evidence" value="ECO:0007669"/>
    <property type="project" value="InterPro"/>
</dbReference>
<dbReference type="InterPro" id="IPR013154">
    <property type="entry name" value="ADH-like_N"/>
</dbReference>
<name>A0AAF0Y1D1_9TREE</name>
<dbReference type="Gene3D" id="3.40.50.720">
    <property type="entry name" value="NAD(P)-binding Rossmann-like Domain"/>
    <property type="match status" value="1"/>
</dbReference>
<sequence length="341" mass="35926">MTTMQAIAYTAYGGPNVTKLLPLPVPTATPGRVLVKVSGGGLNPVDALQRNGTFKAIYAYKFPQIAGNEFSGVITAVGDGVTGFAVGDKIVARSDKSEMNAFAEYSAISASLIAKAPANIPLVDAAGLPLAGLTALQALDKLDVKKGDHVLITAGAGGVGLLAIQLAKLRGATVATTASPAGESYVKKAGADEVINYRETKLSSLGPTFDKVFDLAAHSDAEMQETFAAVKKGGKVLTVSGPPTPSVFEAAGLPWWKNWIVSTAVGWTSRATINAAKAKDIEYEFFFMRPDGKQLQELSDLVAEGKLDVVIDSTYKLPEWEKAFEKLESGRSKGKVIIDFE</sequence>
<organism evidence="2 3">
    <name type="scientific">Vanrija pseudolonga</name>
    <dbReference type="NCBI Taxonomy" id="143232"/>
    <lineage>
        <taxon>Eukaryota</taxon>
        <taxon>Fungi</taxon>
        <taxon>Dikarya</taxon>
        <taxon>Basidiomycota</taxon>
        <taxon>Agaricomycotina</taxon>
        <taxon>Tremellomycetes</taxon>
        <taxon>Trichosporonales</taxon>
        <taxon>Trichosporonaceae</taxon>
        <taxon>Vanrija</taxon>
    </lineage>
</organism>